<dbReference type="GO" id="GO:0006631">
    <property type="term" value="P:fatty acid metabolic process"/>
    <property type="evidence" value="ECO:0007669"/>
    <property type="project" value="TreeGrafter"/>
</dbReference>
<dbReference type="Pfam" id="PF13193">
    <property type="entry name" value="AMP-binding_C"/>
    <property type="match status" value="1"/>
</dbReference>
<organism evidence="6 7">
    <name type="scientific">Brevibacterium casei</name>
    <dbReference type="NCBI Taxonomy" id="33889"/>
    <lineage>
        <taxon>Bacteria</taxon>
        <taxon>Bacillati</taxon>
        <taxon>Actinomycetota</taxon>
        <taxon>Actinomycetes</taxon>
        <taxon>Micrococcales</taxon>
        <taxon>Brevibacteriaceae</taxon>
        <taxon>Brevibacterium</taxon>
    </lineage>
</organism>
<evidence type="ECO:0000256" key="1">
    <source>
        <dbReference type="ARBA" id="ARBA00006432"/>
    </source>
</evidence>
<reference evidence="6 7" key="1">
    <citation type="submission" date="2020-12" db="EMBL/GenBank/DDBJ databases">
        <title>FDA dAtabase for Regulatory Grade micrObial Sequences (FDA-ARGOS): Supporting development and validation of Infectious Disease Dx tests.</title>
        <authorList>
            <person name="Sproer C."/>
            <person name="Gronow S."/>
            <person name="Severitt S."/>
            <person name="Schroder I."/>
            <person name="Tallon L."/>
            <person name="Sadzewicz L."/>
            <person name="Zhao X."/>
            <person name="Boylan J."/>
            <person name="Ott S."/>
            <person name="Bowen H."/>
            <person name="Vavikolanu K."/>
            <person name="Mehta A."/>
            <person name="Aluvathingal J."/>
            <person name="Nadendla S."/>
            <person name="Lowell S."/>
            <person name="Myers T."/>
            <person name="Yan Y."/>
            <person name="Sichtig H."/>
        </authorList>
    </citation>
    <scope>NUCLEOTIDE SEQUENCE [LARGE SCALE GENOMIC DNA]</scope>
    <source>
        <strain evidence="6 7">FDAARGOS_990</strain>
    </source>
</reference>
<dbReference type="SUPFAM" id="SSF56801">
    <property type="entry name" value="Acetyl-CoA synthetase-like"/>
    <property type="match status" value="1"/>
</dbReference>
<dbReference type="CDD" id="cd17631">
    <property type="entry name" value="FACL_FadD13-like"/>
    <property type="match status" value="1"/>
</dbReference>
<dbReference type="GO" id="GO:0031956">
    <property type="term" value="F:medium-chain fatty acid-CoA ligase activity"/>
    <property type="evidence" value="ECO:0007669"/>
    <property type="project" value="TreeGrafter"/>
</dbReference>
<evidence type="ECO:0000259" key="5">
    <source>
        <dbReference type="Pfam" id="PF13193"/>
    </source>
</evidence>
<protein>
    <submittedName>
        <fullName evidence="6">Long-chain fatty acid--CoA ligase</fullName>
    </submittedName>
</protein>
<dbReference type="InterPro" id="IPR025110">
    <property type="entry name" value="AMP-bd_C"/>
</dbReference>
<dbReference type="InterPro" id="IPR000873">
    <property type="entry name" value="AMP-dep_synth/lig_dom"/>
</dbReference>
<evidence type="ECO:0000313" key="7">
    <source>
        <dbReference type="Proteomes" id="UP000595374"/>
    </source>
</evidence>
<dbReference type="PANTHER" id="PTHR43201">
    <property type="entry name" value="ACYL-COA SYNTHETASE"/>
    <property type="match status" value="1"/>
</dbReference>
<comment type="similarity">
    <text evidence="1">Belongs to the ATP-dependent AMP-binding enzyme family.</text>
</comment>
<dbReference type="AlphaFoldDB" id="A0A7T3ZZP1"/>
<dbReference type="PANTHER" id="PTHR43201:SF5">
    <property type="entry name" value="MEDIUM-CHAIN ACYL-COA LIGASE ACSF2, MITOCHONDRIAL"/>
    <property type="match status" value="1"/>
</dbReference>
<gene>
    <name evidence="6" type="ORF">I6H47_01015</name>
</gene>
<keyword evidence="2 6" id="KW-0436">Ligase</keyword>
<feature type="compositionally biased region" description="Low complexity" evidence="3">
    <location>
        <begin position="503"/>
        <end position="542"/>
    </location>
</feature>
<dbReference type="Pfam" id="PF00501">
    <property type="entry name" value="AMP-binding"/>
    <property type="match status" value="1"/>
</dbReference>
<sequence length="542" mass="57558">MTFVHPSLATLSERQATDHGGSTAIRFAGIDHSYADLHERTLIAATALHSAGIRRGDRVAYLGPNHPAAVVTVLACLRLGAIFLPLNWRLAPAELDFQLDNAGVSRLLVAPEFTSTADRLRSTVPVEPVRWDPAPASAQGPMIPAADLDGDEPALLLFTSGTTGRPKGAVLSHANVLWNAFNFLLSTDLTAADTTLVAAPLFHVIGLNQQVLTSYLRGGRILMEATWDVDRAFDAIEHEGLTWMAGVTTMFADMLQSPRWSTADLTSLRFINSGGAPIPVSLINAFQARDIAFCQGYGLTETSPGATILPASHALDKPGSAGRALPFSEIDIRDPSGNPCAAGQPGEVVVRGPNVTNGYWRNDAATESAFSPGGWFHTGDIGYLDEDGFLFIVDRLKDMFISGGENVYPAEVESVLFEHPAVAEAAIVAAADDRWGEVGHAFVVAAESHTPTPEELREFLLTRLAKYKVPKHVDIVDALPRTGSGKVHKGTLRRTGPLGAHGTGPQPTTVGPTTSTSTTTDSTNPESTITAPTSTAPTKEAP</sequence>
<dbReference type="Gene3D" id="3.40.50.12780">
    <property type="entry name" value="N-terminal domain of ligase-like"/>
    <property type="match status" value="1"/>
</dbReference>
<evidence type="ECO:0000313" key="6">
    <source>
        <dbReference type="EMBL" id="QQB14611.1"/>
    </source>
</evidence>
<proteinExistence type="inferred from homology"/>
<dbReference type="FunFam" id="3.30.300.30:FF:000008">
    <property type="entry name" value="2,3-dihydroxybenzoate-AMP ligase"/>
    <property type="match status" value="1"/>
</dbReference>
<dbReference type="InterPro" id="IPR042099">
    <property type="entry name" value="ANL_N_sf"/>
</dbReference>
<dbReference type="PROSITE" id="PS00455">
    <property type="entry name" value="AMP_BINDING"/>
    <property type="match status" value="1"/>
</dbReference>
<dbReference type="InterPro" id="IPR020845">
    <property type="entry name" value="AMP-binding_CS"/>
</dbReference>
<evidence type="ECO:0000256" key="3">
    <source>
        <dbReference type="SAM" id="MobiDB-lite"/>
    </source>
</evidence>
<evidence type="ECO:0000259" key="4">
    <source>
        <dbReference type="Pfam" id="PF00501"/>
    </source>
</evidence>
<dbReference type="Gene3D" id="3.30.300.30">
    <property type="match status" value="1"/>
</dbReference>
<dbReference type="RefSeq" id="WP_198499667.1">
    <property type="nucleotide sequence ID" value="NZ_CP065989.1"/>
</dbReference>
<feature type="domain" description="AMP-binding enzyme C-terminal" evidence="5">
    <location>
        <begin position="411"/>
        <end position="486"/>
    </location>
</feature>
<accession>A0A7T3ZZP1</accession>
<name>A0A7T3ZZP1_9MICO</name>
<feature type="region of interest" description="Disordered" evidence="3">
    <location>
        <begin position="482"/>
        <end position="542"/>
    </location>
</feature>
<dbReference type="EMBL" id="CP065989">
    <property type="protein sequence ID" value="QQB14611.1"/>
    <property type="molecule type" value="Genomic_DNA"/>
</dbReference>
<dbReference type="Proteomes" id="UP000595374">
    <property type="component" value="Chromosome"/>
</dbReference>
<dbReference type="InterPro" id="IPR045851">
    <property type="entry name" value="AMP-bd_C_sf"/>
</dbReference>
<feature type="domain" description="AMP-dependent synthetase/ligase" evidence="4">
    <location>
        <begin position="13"/>
        <end position="360"/>
    </location>
</feature>
<evidence type="ECO:0000256" key="2">
    <source>
        <dbReference type="ARBA" id="ARBA00022598"/>
    </source>
</evidence>